<dbReference type="PROSITE" id="PS51257">
    <property type="entry name" value="PROKAR_LIPOPROTEIN"/>
    <property type="match status" value="1"/>
</dbReference>
<evidence type="ECO:0000313" key="8">
    <source>
        <dbReference type="EMBL" id="ADZ83399.1"/>
    </source>
</evidence>
<evidence type="ECO:0000313" key="9">
    <source>
        <dbReference type="Proteomes" id="UP000008467"/>
    </source>
</evidence>
<dbReference type="SUPFAM" id="SSF54534">
    <property type="entry name" value="FKBP-like"/>
    <property type="match status" value="1"/>
</dbReference>
<dbReference type="STRING" id="642492.Clole_1675"/>
<dbReference type="Proteomes" id="UP000008467">
    <property type="component" value="Chromosome"/>
</dbReference>
<dbReference type="RefSeq" id="WP_013656696.1">
    <property type="nucleotide sequence ID" value="NC_015275.1"/>
</dbReference>
<dbReference type="PROSITE" id="PS50198">
    <property type="entry name" value="PPIC_PPIASE_2"/>
    <property type="match status" value="1"/>
</dbReference>
<keyword evidence="3" id="KW-0732">Signal</keyword>
<dbReference type="InterPro" id="IPR000297">
    <property type="entry name" value="PPIase_PpiC"/>
</dbReference>
<gene>
    <name evidence="8" type="ordered locus">Clole_1675</name>
</gene>
<name>F2JLK8_CELLD</name>
<dbReference type="InterPro" id="IPR027304">
    <property type="entry name" value="Trigger_fact/SurA_dom_sf"/>
</dbReference>
<dbReference type="AlphaFoldDB" id="F2JLK8"/>
<keyword evidence="5 6" id="KW-0413">Isomerase</keyword>
<evidence type="ECO:0000256" key="4">
    <source>
        <dbReference type="ARBA" id="ARBA00023110"/>
    </source>
</evidence>
<dbReference type="InterPro" id="IPR046357">
    <property type="entry name" value="PPIase_dom_sf"/>
</dbReference>
<dbReference type="eggNOG" id="COG0760">
    <property type="taxonomic scope" value="Bacteria"/>
</dbReference>
<dbReference type="EMBL" id="CP002582">
    <property type="protein sequence ID" value="ADZ83399.1"/>
    <property type="molecule type" value="Genomic_DNA"/>
</dbReference>
<dbReference type="KEGG" id="cle:Clole_1675"/>
<evidence type="ECO:0000256" key="3">
    <source>
        <dbReference type="ARBA" id="ARBA00022729"/>
    </source>
</evidence>
<keyword evidence="9" id="KW-1185">Reference proteome</keyword>
<organism evidence="8 9">
    <name type="scientific">Cellulosilyticum lentocellum (strain ATCC 49066 / DSM 5427 / NCIMB 11756 / RHM5)</name>
    <name type="common">Clostridium lentocellum</name>
    <dbReference type="NCBI Taxonomy" id="642492"/>
    <lineage>
        <taxon>Bacteria</taxon>
        <taxon>Bacillati</taxon>
        <taxon>Bacillota</taxon>
        <taxon>Clostridia</taxon>
        <taxon>Lachnospirales</taxon>
        <taxon>Cellulosilyticaceae</taxon>
        <taxon>Cellulosilyticum</taxon>
    </lineage>
</organism>
<dbReference type="Pfam" id="PF13624">
    <property type="entry name" value="SurA_N_3"/>
    <property type="match status" value="1"/>
</dbReference>
<accession>F2JLK8</accession>
<dbReference type="HOGENOM" id="CLU_034646_5_2_9"/>
<protein>
    <recommendedName>
        <fullName evidence="2">peptidylprolyl isomerase</fullName>
        <ecNumber evidence="2">5.2.1.8</ecNumber>
    </recommendedName>
</protein>
<evidence type="ECO:0000256" key="5">
    <source>
        <dbReference type="ARBA" id="ARBA00023235"/>
    </source>
</evidence>
<evidence type="ECO:0000256" key="1">
    <source>
        <dbReference type="ARBA" id="ARBA00000971"/>
    </source>
</evidence>
<dbReference type="PANTHER" id="PTHR47245">
    <property type="entry name" value="PEPTIDYLPROLYL ISOMERASE"/>
    <property type="match status" value="1"/>
</dbReference>
<evidence type="ECO:0000256" key="2">
    <source>
        <dbReference type="ARBA" id="ARBA00013194"/>
    </source>
</evidence>
<dbReference type="Pfam" id="PF13145">
    <property type="entry name" value="Rotamase_2"/>
    <property type="match status" value="1"/>
</dbReference>
<dbReference type="GO" id="GO:0003755">
    <property type="term" value="F:peptidyl-prolyl cis-trans isomerase activity"/>
    <property type="evidence" value="ECO:0007669"/>
    <property type="project" value="UniProtKB-KW"/>
</dbReference>
<dbReference type="EC" id="5.2.1.8" evidence="2"/>
<proteinExistence type="predicted"/>
<dbReference type="SUPFAM" id="SSF109998">
    <property type="entry name" value="Triger factor/SurA peptide-binding domain-like"/>
    <property type="match status" value="1"/>
</dbReference>
<dbReference type="Gene3D" id="3.10.50.40">
    <property type="match status" value="1"/>
</dbReference>
<reference evidence="8 9" key="1">
    <citation type="journal article" date="2011" name="J. Bacteriol.">
        <title>Complete genome sequence of the cellulose-degrading bacterium Cellulosilyticum lentocellum.</title>
        <authorList>
            <consortium name="US DOE Joint Genome Institute"/>
            <person name="Miller D.A."/>
            <person name="Suen G."/>
            <person name="Bruce D."/>
            <person name="Copeland A."/>
            <person name="Cheng J.F."/>
            <person name="Detter C."/>
            <person name="Goodwin L.A."/>
            <person name="Han C.S."/>
            <person name="Hauser L.J."/>
            <person name="Land M.L."/>
            <person name="Lapidus A."/>
            <person name="Lucas S."/>
            <person name="Meincke L."/>
            <person name="Pitluck S."/>
            <person name="Tapia R."/>
            <person name="Teshima H."/>
            <person name="Woyke T."/>
            <person name="Fox B.G."/>
            <person name="Angert E.R."/>
            <person name="Currie C.R."/>
        </authorList>
    </citation>
    <scope>NUCLEOTIDE SEQUENCE [LARGE SCALE GENOMIC DNA]</scope>
    <source>
        <strain evidence="9">ATCC 49066 / DSM 5427 / NCIMB 11756 / RHM5</strain>
    </source>
</reference>
<dbReference type="PANTHER" id="PTHR47245:SF1">
    <property type="entry name" value="FOLDASE PROTEIN PRSA"/>
    <property type="match status" value="1"/>
</dbReference>
<keyword evidence="4 6" id="KW-0697">Rotamase</keyword>
<feature type="domain" description="PpiC" evidence="7">
    <location>
        <begin position="189"/>
        <end position="280"/>
    </location>
</feature>
<dbReference type="InterPro" id="IPR050245">
    <property type="entry name" value="PrsA_foldase"/>
</dbReference>
<dbReference type="Gene3D" id="1.10.4030.10">
    <property type="entry name" value="Porin chaperone SurA, peptide-binding domain"/>
    <property type="match status" value="1"/>
</dbReference>
<sequence>MKLLKKGIVLLMVGLLGFGVVGCSKVADNSQTNNKTEDVVIATVGDGKVTKKALDQQLVYLDSLMQWQYGEDYESNEEAMNYYNEQKRLMVDYLVEIQLIISKAQEYDVNVTADDVDEELELLKSDYDTEAAFEEALTTSGMSLEELKQMLKEDLIVNQVVTASTKDITVSDEEIKTYYDGNIDSFKTEAGATMSHILVATEEEAKEIKAKYDKGTSFEDLAEEYGTDATKSQGGLLEYIPYNSTKYDADFLASAKQLDEGEVSEPVKTQNGWHLIKVTDVNKEERIKSYDEVKDEIKEQLLIQKQNEVVEKKVKEWKESTNIVINEDLI</sequence>
<comment type="catalytic activity">
    <reaction evidence="1">
        <text>[protein]-peptidylproline (omega=180) = [protein]-peptidylproline (omega=0)</text>
        <dbReference type="Rhea" id="RHEA:16237"/>
        <dbReference type="Rhea" id="RHEA-COMP:10747"/>
        <dbReference type="Rhea" id="RHEA-COMP:10748"/>
        <dbReference type="ChEBI" id="CHEBI:83833"/>
        <dbReference type="ChEBI" id="CHEBI:83834"/>
        <dbReference type="EC" id="5.2.1.8"/>
    </reaction>
</comment>
<evidence type="ECO:0000256" key="6">
    <source>
        <dbReference type="PROSITE-ProRule" id="PRU00278"/>
    </source>
</evidence>
<evidence type="ECO:0000259" key="7">
    <source>
        <dbReference type="PROSITE" id="PS50198"/>
    </source>
</evidence>